<proteinExistence type="predicted"/>
<keyword evidence="5" id="KW-1185">Reference proteome</keyword>
<feature type="transmembrane region" description="Helical" evidence="2">
    <location>
        <begin position="139"/>
        <end position="160"/>
    </location>
</feature>
<feature type="transmembrane region" description="Helical" evidence="2">
    <location>
        <begin position="111"/>
        <end position="132"/>
    </location>
</feature>
<evidence type="ECO:0000259" key="3">
    <source>
        <dbReference type="SMART" id="SM00460"/>
    </source>
</evidence>
<feature type="transmembrane region" description="Helical" evidence="2">
    <location>
        <begin position="197"/>
        <end position="221"/>
    </location>
</feature>
<feature type="transmembrane region" description="Helical" evidence="2">
    <location>
        <begin position="39"/>
        <end position="62"/>
    </location>
</feature>
<sequence>MTTIRRSAVRWLADDLYRKASACFAALLIYQWIRCLGDYWWSETFAIVNGVLLAAALANVLVPSKTLSVGVQLIALAGLNLAYSDFQWAAFEGSRRSLRDWFDWFGHQFEQLTPFIWISLGVLAVFHVIVLLRRRRSYILLLTGAAVLSLAVADSILTPIYLWEEIAWIVFIGLGWLVASHFAGFKRRHPDNWEQLLEYPLSLFLPILLILTLVMAAGLFVPTVKPVLTDPYTAWKESRGEAVPSFVGDKAITVATTKNNADTRSGYSRNDSVLGGGFTFDYTPVMEVTTNLRSYWRGETRSLYNGTGWLESAEERAEDQQPNVGGGQALKANGLPASTKTETVEQSITMVRKDKFPVLFGAGPIAKVTSINGSADGFPALSWLPDSWELRLPRSSSASYPKTYELQSSVPILDEKALRAGAAAEAGPGMSAIYLQLPKELPDRVKTLARDLTRDAATPYDKVLALISYLQMNYTYTNTPDLSRKSSKDFVDAFLFEIKEGYCDYFSTSLAVMTRSLGIPARWVKGYSSGSVPGNPSLDQLQGMPGGPPVDPNGAGTYTVRNADAHSWVEVYFNGYGWLPFEATPGFSYPYAMPEDEPAAVTPVEPADAGGADAAPAEEDGGFAVKPWMFWTAAGLLALALAAYGYRAYPALLRRYRGVGDSVNARVVYETNRLIRHCRKKGLEVQKNETVRETMSRWSARLTSLQPQFAAVQQAFENAMYSSRQMTEEEAERASASMKQIREHLG</sequence>
<keyword evidence="2" id="KW-0472">Membrane</keyword>
<feature type="transmembrane region" description="Helical" evidence="2">
    <location>
        <begin position="166"/>
        <end position="185"/>
    </location>
</feature>
<protein>
    <submittedName>
        <fullName evidence="4">Transglutaminase domain-containing protein</fullName>
    </submittedName>
</protein>
<name>A0ABS3WDU6_9BACL</name>
<feature type="domain" description="Transglutaminase-like" evidence="3">
    <location>
        <begin position="495"/>
        <end position="585"/>
    </location>
</feature>
<dbReference type="InterPro" id="IPR052901">
    <property type="entry name" value="Bact_TGase-like"/>
</dbReference>
<evidence type="ECO:0000313" key="5">
    <source>
        <dbReference type="Proteomes" id="UP000670947"/>
    </source>
</evidence>
<comment type="caution">
    <text evidence="4">The sequence shown here is derived from an EMBL/GenBank/DDBJ whole genome shotgun (WGS) entry which is preliminary data.</text>
</comment>
<dbReference type="InterPro" id="IPR002931">
    <property type="entry name" value="Transglutaminase-like"/>
</dbReference>
<dbReference type="PANTHER" id="PTHR42736:SF1">
    <property type="entry name" value="PROTEIN-GLUTAMINE GAMMA-GLUTAMYLTRANSFERASE"/>
    <property type="match status" value="1"/>
</dbReference>
<organism evidence="4 5">
    <name type="scientific">Paenibacillus artemisiicola</name>
    <dbReference type="NCBI Taxonomy" id="1172618"/>
    <lineage>
        <taxon>Bacteria</taxon>
        <taxon>Bacillati</taxon>
        <taxon>Bacillota</taxon>
        <taxon>Bacilli</taxon>
        <taxon>Bacillales</taxon>
        <taxon>Paenibacillaceae</taxon>
        <taxon>Paenibacillus</taxon>
    </lineage>
</organism>
<dbReference type="PANTHER" id="PTHR42736">
    <property type="entry name" value="PROTEIN-GLUTAMINE GAMMA-GLUTAMYLTRANSFERASE"/>
    <property type="match status" value="1"/>
</dbReference>
<dbReference type="SMART" id="SM00460">
    <property type="entry name" value="TGc"/>
    <property type="match status" value="1"/>
</dbReference>
<dbReference type="EMBL" id="JAGGDJ010000019">
    <property type="protein sequence ID" value="MBO7746521.1"/>
    <property type="molecule type" value="Genomic_DNA"/>
</dbReference>
<accession>A0ABS3WDU6</accession>
<keyword evidence="2" id="KW-0812">Transmembrane</keyword>
<feature type="transmembrane region" description="Helical" evidence="2">
    <location>
        <begin position="628"/>
        <end position="646"/>
    </location>
</feature>
<evidence type="ECO:0000256" key="1">
    <source>
        <dbReference type="SAM" id="MobiDB-lite"/>
    </source>
</evidence>
<keyword evidence="2" id="KW-1133">Transmembrane helix</keyword>
<dbReference type="InterPro" id="IPR038765">
    <property type="entry name" value="Papain-like_cys_pep_sf"/>
</dbReference>
<gene>
    <name evidence="4" type="ORF">I8J29_20100</name>
</gene>
<dbReference type="InterPro" id="IPR025403">
    <property type="entry name" value="TgpA-like_C"/>
</dbReference>
<dbReference type="SUPFAM" id="SSF54001">
    <property type="entry name" value="Cysteine proteinases"/>
    <property type="match status" value="1"/>
</dbReference>
<reference evidence="4 5" key="1">
    <citation type="submission" date="2021-03" db="EMBL/GenBank/DDBJ databases">
        <title>Paenibacillus artemisicola MWE-103 whole genome sequence.</title>
        <authorList>
            <person name="Ham Y.J."/>
        </authorList>
    </citation>
    <scope>NUCLEOTIDE SEQUENCE [LARGE SCALE GENOMIC DNA]</scope>
    <source>
        <strain evidence="4 5">MWE-103</strain>
    </source>
</reference>
<dbReference type="Proteomes" id="UP000670947">
    <property type="component" value="Unassembled WGS sequence"/>
</dbReference>
<evidence type="ECO:0000256" key="2">
    <source>
        <dbReference type="SAM" id="Phobius"/>
    </source>
</evidence>
<feature type="region of interest" description="Disordered" evidence="1">
    <location>
        <begin position="727"/>
        <end position="746"/>
    </location>
</feature>
<dbReference type="Pfam" id="PF13559">
    <property type="entry name" value="DUF4129"/>
    <property type="match status" value="1"/>
</dbReference>
<dbReference type="Pfam" id="PF01841">
    <property type="entry name" value="Transglut_core"/>
    <property type="match status" value="1"/>
</dbReference>
<dbReference type="Gene3D" id="3.10.620.30">
    <property type="match status" value="1"/>
</dbReference>
<dbReference type="RefSeq" id="WP_208849287.1">
    <property type="nucleotide sequence ID" value="NZ_JAGGDJ010000019.1"/>
</dbReference>
<evidence type="ECO:0000313" key="4">
    <source>
        <dbReference type="EMBL" id="MBO7746521.1"/>
    </source>
</evidence>